<proteinExistence type="predicted"/>
<gene>
    <name evidence="1" type="ORF">GTGU_04746</name>
</gene>
<organism evidence="1 2">
    <name type="scientific">Trabulsiella guamensis ATCC 49490</name>
    <dbReference type="NCBI Taxonomy" id="1005994"/>
    <lineage>
        <taxon>Bacteria</taxon>
        <taxon>Pseudomonadati</taxon>
        <taxon>Pseudomonadota</taxon>
        <taxon>Gammaproteobacteria</taxon>
        <taxon>Enterobacterales</taxon>
        <taxon>Enterobacteriaceae</taxon>
        <taxon>Trabulsiella</taxon>
    </lineage>
</organism>
<accession>A0A084Z6H9</accession>
<protein>
    <submittedName>
        <fullName evidence="1">Uncharacterized protein</fullName>
    </submittedName>
</protein>
<evidence type="ECO:0000313" key="1">
    <source>
        <dbReference type="EMBL" id="KFB93073.1"/>
    </source>
</evidence>
<sequence length="170" mass="18979">MKFINTLILGFIVVVTGKFLYEKENQPSVNERLISQFDKYDIIKRNSWKKDNIVDGVQVYSIRKDYTLFQSLWHLGKDKANVMVLTEGKEVKIDAAFALSQCNQLAIVVTDDDTPTIRDAVFSVFQNALAAGKDEEGVLRASGDVGGKPYSIFVRTIGSVLTFSCSIETV</sequence>
<reference evidence="2" key="1">
    <citation type="submission" date="2014-05" db="EMBL/GenBank/DDBJ databases">
        <title>ATOL: Assembling a taxonomically balanced genome-scale reconstruction of the evolutionary history of the Enterobacteriaceae.</title>
        <authorList>
            <person name="Plunkett G. III"/>
            <person name="Neeno-Eckwall E.C."/>
            <person name="Glasner J.D."/>
            <person name="Perna N.T."/>
        </authorList>
    </citation>
    <scope>NUCLEOTIDE SEQUENCE [LARGE SCALE GENOMIC DNA]</scope>
    <source>
        <strain evidence="2">ATCC 49490</strain>
    </source>
</reference>
<dbReference type="OrthoDB" id="6631234at2"/>
<dbReference type="RefSeq" id="WP_038163693.1">
    <property type="nucleotide sequence ID" value="NZ_JMTB01000191.1"/>
</dbReference>
<comment type="caution">
    <text evidence="1">The sequence shown here is derived from an EMBL/GenBank/DDBJ whole genome shotgun (WGS) entry which is preliminary data.</text>
</comment>
<dbReference type="EMBL" id="JMTB01000191">
    <property type="protein sequence ID" value="KFB93073.1"/>
    <property type="molecule type" value="Genomic_DNA"/>
</dbReference>
<dbReference type="eggNOG" id="ENOG5033Y6G">
    <property type="taxonomic scope" value="Bacteria"/>
</dbReference>
<evidence type="ECO:0000313" key="2">
    <source>
        <dbReference type="Proteomes" id="UP000028630"/>
    </source>
</evidence>
<dbReference type="AlphaFoldDB" id="A0A084Z6H9"/>
<keyword evidence="2" id="KW-1185">Reference proteome</keyword>
<name>A0A084Z6H9_9ENTR</name>
<dbReference type="Proteomes" id="UP000028630">
    <property type="component" value="Unassembled WGS sequence"/>
</dbReference>